<evidence type="ECO:0000256" key="10">
    <source>
        <dbReference type="RuleBase" id="RU003440"/>
    </source>
</evidence>
<feature type="binding site" evidence="9">
    <location>
        <position position="41"/>
    </location>
    <ligand>
        <name>substrate</name>
    </ligand>
</feature>
<keyword evidence="8 9" id="KW-0665">Pyrimidine biosynthesis</keyword>
<dbReference type="EMBL" id="CP021886">
    <property type="protein sequence ID" value="AWI33496.1"/>
    <property type="molecule type" value="Genomic_DNA"/>
</dbReference>
<feature type="binding site" evidence="9">
    <location>
        <position position="15"/>
    </location>
    <ligand>
        <name>Zn(2+)</name>
        <dbReference type="ChEBI" id="CHEBI:29105"/>
        <label>1</label>
    </ligand>
</feature>
<dbReference type="GO" id="GO:0044205">
    <property type="term" value="P:'de novo' UMP biosynthetic process"/>
    <property type="evidence" value="ECO:0007669"/>
    <property type="project" value="UniProtKB-UniRule"/>
</dbReference>
<name>A0A2U8FBI2_9HELI</name>
<comment type="similarity">
    <text evidence="3 9 10">Belongs to the metallo-dependent hydrolases superfamily. DHOase family. Class II DHOase subfamily.</text>
</comment>
<comment type="pathway">
    <text evidence="2 9 10">Pyrimidine metabolism; UMP biosynthesis via de novo pathway; (S)-dihydroorotate from bicarbonate: step 3/3.</text>
</comment>
<evidence type="ECO:0000256" key="1">
    <source>
        <dbReference type="ARBA" id="ARBA00002368"/>
    </source>
</evidence>
<feature type="modified residue" description="N6-carboxylysine" evidence="9">
    <location>
        <position position="100"/>
    </location>
</feature>
<dbReference type="RefSeq" id="WP_108910393.1">
    <property type="nucleotide sequence ID" value="NZ_CP021886.1"/>
</dbReference>
<keyword evidence="6 9" id="KW-0378">Hydrolase</keyword>
<gene>
    <name evidence="9 12" type="primary">pyrC</name>
    <name evidence="12" type="ORF">CDV25_01045</name>
</gene>
<dbReference type="PIRSF" id="PIRSF001237">
    <property type="entry name" value="DHOdimr"/>
    <property type="match status" value="1"/>
</dbReference>
<evidence type="ECO:0000313" key="13">
    <source>
        <dbReference type="Proteomes" id="UP000244890"/>
    </source>
</evidence>
<evidence type="ECO:0000259" key="11">
    <source>
        <dbReference type="Pfam" id="PF01979"/>
    </source>
</evidence>
<dbReference type="AlphaFoldDB" id="A0A2U8FBI2"/>
<feature type="binding site" evidence="9">
    <location>
        <position position="173"/>
    </location>
    <ligand>
        <name>Zn(2+)</name>
        <dbReference type="ChEBI" id="CHEBI:29105"/>
        <label>2</label>
    </ligand>
</feature>
<feature type="domain" description="Amidohydrolase-related" evidence="11">
    <location>
        <begin position="11"/>
        <end position="299"/>
    </location>
</feature>
<evidence type="ECO:0000256" key="2">
    <source>
        <dbReference type="ARBA" id="ARBA00004880"/>
    </source>
</evidence>
<feature type="binding site" description="via carbamate group" evidence="9">
    <location>
        <position position="100"/>
    </location>
    <ligand>
        <name>Zn(2+)</name>
        <dbReference type="ChEBI" id="CHEBI:29105"/>
        <label>1</label>
    </ligand>
</feature>
<evidence type="ECO:0000256" key="7">
    <source>
        <dbReference type="ARBA" id="ARBA00022833"/>
    </source>
</evidence>
<comment type="catalytic activity">
    <reaction evidence="9 10">
        <text>(S)-dihydroorotate + H2O = N-carbamoyl-L-aspartate + H(+)</text>
        <dbReference type="Rhea" id="RHEA:24296"/>
        <dbReference type="ChEBI" id="CHEBI:15377"/>
        <dbReference type="ChEBI" id="CHEBI:15378"/>
        <dbReference type="ChEBI" id="CHEBI:30864"/>
        <dbReference type="ChEBI" id="CHEBI:32814"/>
        <dbReference type="EC" id="3.5.2.3"/>
    </reaction>
</comment>
<feature type="active site" evidence="9">
    <location>
        <position position="245"/>
    </location>
</feature>
<evidence type="ECO:0000256" key="4">
    <source>
        <dbReference type="ARBA" id="ARBA00012860"/>
    </source>
</evidence>
<dbReference type="Gene3D" id="3.20.20.140">
    <property type="entry name" value="Metal-dependent hydrolases"/>
    <property type="match status" value="1"/>
</dbReference>
<dbReference type="GO" id="GO:0005829">
    <property type="term" value="C:cytosol"/>
    <property type="evidence" value="ECO:0007669"/>
    <property type="project" value="TreeGrafter"/>
</dbReference>
<feature type="binding site" evidence="9">
    <location>
        <position position="245"/>
    </location>
    <ligand>
        <name>Zn(2+)</name>
        <dbReference type="ChEBI" id="CHEBI:29105"/>
        <label>1</label>
    </ligand>
</feature>
<dbReference type="PROSITE" id="PS00483">
    <property type="entry name" value="DIHYDROOROTASE_2"/>
    <property type="match status" value="1"/>
</dbReference>
<dbReference type="PANTHER" id="PTHR43137:SF1">
    <property type="entry name" value="DIHYDROOROTASE"/>
    <property type="match status" value="1"/>
</dbReference>
<dbReference type="GO" id="GO:0006207">
    <property type="term" value="P:'de novo' pyrimidine nucleobase biosynthetic process"/>
    <property type="evidence" value="ECO:0007669"/>
    <property type="project" value="TreeGrafter"/>
</dbReference>
<dbReference type="GO" id="GO:0008270">
    <property type="term" value="F:zinc ion binding"/>
    <property type="evidence" value="ECO:0007669"/>
    <property type="project" value="UniProtKB-UniRule"/>
</dbReference>
<dbReference type="NCBIfam" id="TIGR00856">
    <property type="entry name" value="pyrC_dimer"/>
    <property type="match status" value="1"/>
</dbReference>
<evidence type="ECO:0000256" key="8">
    <source>
        <dbReference type="ARBA" id="ARBA00022975"/>
    </source>
</evidence>
<feature type="binding site" evidence="9">
    <location>
        <position position="260"/>
    </location>
    <ligand>
        <name>substrate</name>
    </ligand>
</feature>
<accession>A0A2U8FBI2</accession>
<dbReference type="InterPro" id="IPR002195">
    <property type="entry name" value="Dihydroorotase_CS"/>
</dbReference>
<comment type="cofactor">
    <cofactor evidence="9 10">
        <name>Zn(2+)</name>
        <dbReference type="ChEBI" id="CHEBI:29105"/>
    </cofactor>
    <text evidence="9 10">Binds 2 Zn(2+) ions per subunit.</text>
</comment>
<dbReference type="UniPathway" id="UPA00070">
    <property type="reaction ID" value="UER00117"/>
</dbReference>
<feature type="binding site" evidence="9">
    <location>
        <begin position="15"/>
        <end position="17"/>
    </location>
    <ligand>
        <name>substrate</name>
    </ligand>
</feature>
<dbReference type="Pfam" id="PF01979">
    <property type="entry name" value="Amidohydro_1"/>
    <property type="match status" value="1"/>
</dbReference>
<dbReference type="OrthoDB" id="9808095at2"/>
<evidence type="ECO:0000256" key="9">
    <source>
        <dbReference type="HAMAP-Rule" id="MF_00219"/>
    </source>
</evidence>
<dbReference type="SUPFAM" id="SSF51556">
    <property type="entry name" value="Metallo-dependent hydrolases"/>
    <property type="match status" value="1"/>
</dbReference>
<feature type="binding site" evidence="9">
    <location>
        <position position="139"/>
    </location>
    <ligand>
        <name>substrate</name>
    </ligand>
</feature>
<sequence length="336" mass="37588">METLTLKSPFDMHLHLRDGEMLENIIKYTAQNFASALVMPNLELPIVSVDLAVAYKQRILEACKKQGIEDFMPLMSLYLTPSLTEVELRKAKELGIFILKLYPKGATTGSQSGVKEVLDSKILEILEIAESLGMVLSIHGESNGFVMEREVEFHPVFEVLGKSFPKLRIIFEHLSDYRSVALVEKYENLFATLTLHHMLLSLDSVAGGMLNPHYFCKPILKTKKDQEALLQVALSGHSKFSFGSDSAPHLRSTKEQKGAAGIFSAPILLPLLVQTFESNRALEKLETFISYNASKIYQLPLSKKNVRLCKKPMIVPQECYGVVPMLAGETLEWSVA</sequence>
<dbReference type="InterPro" id="IPR006680">
    <property type="entry name" value="Amidohydro-rel"/>
</dbReference>
<protein>
    <recommendedName>
        <fullName evidence="4 9">Dihydroorotase</fullName>
        <shortName evidence="9">DHOase</shortName>
        <ecNumber evidence="4 9">3.5.2.3</ecNumber>
    </recommendedName>
</protein>
<comment type="function">
    <text evidence="1 9">Catalyzes the reversible cyclization of carbamoyl aspartate to dihydroorotate.</text>
</comment>
<dbReference type="EC" id="3.5.2.3" evidence="4 9"/>
<feature type="binding site" description="via carbamate group" evidence="9">
    <location>
        <position position="100"/>
    </location>
    <ligand>
        <name>Zn(2+)</name>
        <dbReference type="ChEBI" id="CHEBI:29105"/>
        <label>2</label>
    </ligand>
</feature>
<organism evidence="12 13">
    <name type="scientific">Helicobacter apodemus</name>
    <dbReference type="NCBI Taxonomy" id="135569"/>
    <lineage>
        <taxon>Bacteria</taxon>
        <taxon>Pseudomonadati</taxon>
        <taxon>Campylobacterota</taxon>
        <taxon>Epsilonproteobacteria</taxon>
        <taxon>Campylobacterales</taxon>
        <taxon>Helicobacteraceae</taxon>
        <taxon>Helicobacter</taxon>
    </lineage>
</organism>
<dbReference type="GO" id="GO:0004151">
    <property type="term" value="F:dihydroorotase activity"/>
    <property type="evidence" value="ECO:0007669"/>
    <property type="project" value="UniProtKB-UniRule"/>
</dbReference>
<dbReference type="InterPro" id="IPR032466">
    <property type="entry name" value="Metal_Hydrolase"/>
</dbReference>
<dbReference type="Proteomes" id="UP000244890">
    <property type="component" value="Chromosome"/>
</dbReference>
<reference evidence="12 13" key="1">
    <citation type="submission" date="2017-06" db="EMBL/GenBank/DDBJ databases">
        <title>Complete genome of Helicobacter apodemus.</title>
        <authorList>
            <person name="Cho S."/>
        </authorList>
    </citation>
    <scope>NUCLEOTIDE SEQUENCE [LARGE SCALE GENOMIC DNA]</scope>
    <source>
        <strain evidence="13">SNUVETPUB-15-01</strain>
    </source>
</reference>
<feature type="binding site" evidence="9">
    <location>
        <position position="249"/>
    </location>
    <ligand>
        <name>substrate</name>
    </ligand>
</feature>
<keyword evidence="7 9" id="KW-0862">Zinc</keyword>
<dbReference type="PROSITE" id="PS00482">
    <property type="entry name" value="DIHYDROOROTASE_1"/>
    <property type="match status" value="1"/>
</dbReference>
<dbReference type="HAMAP" id="MF_00219">
    <property type="entry name" value="PyrC_classII"/>
    <property type="match status" value="1"/>
</dbReference>
<dbReference type="KEGG" id="had:CDV25_01045"/>
<evidence type="ECO:0000256" key="5">
    <source>
        <dbReference type="ARBA" id="ARBA00022723"/>
    </source>
</evidence>
<comment type="caution">
    <text evidence="9">Lacks conserved residue(s) required for the propagation of feature annotation.</text>
</comment>
<comment type="subunit">
    <text evidence="9">Homodimer.</text>
</comment>
<proteinExistence type="inferred from homology"/>
<feature type="binding site" evidence="9">
    <location>
        <position position="13"/>
    </location>
    <ligand>
        <name>Zn(2+)</name>
        <dbReference type="ChEBI" id="CHEBI:29105"/>
        <label>1</label>
    </ligand>
</feature>
<keyword evidence="5 9" id="KW-0479">Metal-binding</keyword>
<evidence type="ECO:0000313" key="12">
    <source>
        <dbReference type="EMBL" id="AWI33496.1"/>
    </source>
</evidence>
<dbReference type="InterPro" id="IPR004721">
    <property type="entry name" value="DHOdimr"/>
</dbReference>
<feature type="binding site" evidence="9">
    <location>
        <position position="139"/>
    </location>
    <ligand>
        <name>Zn(2+)</name>
        <dbReference type="ChEBI" id="CHEBI:29105"/>
        <label>2</label>
    </ligand>
</feature>
<evidence type="ECO:0000256" key="6">
    <source>
        <dbReference type="ARBA" id="ARBA00022801"/>
    </source>
</evidence>
<dbReference type="PANTHER" id="PTHR43137">
    <property type="entry name" value="DIHYDROOROTASE"/>
    <property type="match status" value="1"/>
</dbReference>
<evidence type="ECO:0000256" key="3">
    <source>
        <dbReference type="ARBA" id="ARBA00005631"/>
    </source>
</evidence>